<dbReference type="GO" id="GO:0031992">
    <property type="term" value="F:energy transducer activity"/>
    <property type="evidence" value="ECO:0007669"/>
    <property type="project" value="TreeGrafter"/>
</dbReference>
<dbReference type="Pfam" id="PF03544">
    <property type="entry name" value="TonB_C"/>
    <property type="match status" value="1"/>
</dbReference>
<protein>
    <submittedName>
        <fullName evidence="11">Energy transducer TonB</fullName>
    </submittedName>
</protein>
<evidence type="ECO:0000256" key="8">
    <source>
        <dbReference type="ARBA" id="ARBA00022989"/>
    </source>
</evidence>
<feature type="domain" description="TonB C-terminal" evidence="10">
    <location>
        <begin position="138"/>
        <end position="229"/>
    </location>
</feature>
<organism evidence="11 12">
    <name type="scientific">Undibacterium piscinae</name>
    <dbReference type="NCBI Taxonomy" id="2495591"/>
    <lineage>
        <taxon>Bacteria</taxon>
        <taxon>Pseudomonadati</taxon>
        <taxon>Pseudomonadota</taxon>
        <taxon>Betaproteobacteria</taxon>
        <taxon>Burkholderiales</taxon>
        <taxon>Oxalobacteraceae</taxon>
        <taxon>Undibacterium</taxon>
    </lineage>
</organism>
<evidence type="ECO:0000256" key="3">
    <source>
        <dbReference type="ARBA" id="ARBA00022448"/>
    </source>
</evidence>
<evidence type="ECO:0000313" key="12">
    <source>
        <dbReference type="Proteomes" id="UP000274350"/>
    </source>
</evidence>
<dbReference type="PANTHER" id="PTHR33446">
    <property type="entry name" value="PROTEIN TONB-RELATED"/>
    <property type="match status" value="1"/>
</dbReference>
<dbReference type="EMBL" id="CP051152">
    <property type="protein sequence ID" value="QJQ06750.1"/>
    <property type="molecule type" value="Genomic_DNA"/>
</dbReference>
<sequence>MDKLYLSMPERAYVSPLSSIVKTSLVAAIHLGFLAWALHASGVIKHQTLALPMKLVTVMIAAPNQSATPETLPKPSAPVLHQAAIALPLLPASEHKLTAEAAPSVTPAVVTAASATPSNAVVSHQAVATAPASEQRSEASFDAAYLNNPAPAYPLISRRQGESGKVLLLVQVTPHGTAAQVEIKQSCGFPRLDEAALEAVRKWHFVPARHGDVAVAASVVVPLSFKLNS</sequence>
<dbReference type="OrthoDB" id="9792439at2"/>
<dbReference type="KEGG" id="upi:EJG51_013865"/>
<evidence type="ECO:0000259" key="10">
    <source>
        <dbReference type="PROSITE" id="PS52015"/>
    </source>
</evidence>
<evidence type="ECO:0000313" key="11">
    <source>
        <dbReference type="EMBL" id="QJQ06750.1"/>
    </source>
</evidence>
<dbReference type="InterPro" id="IPR037682">
    <property type="entry name" value="TonB_C"/>
</dbReference>
<accession>A0A6M4A7P8</accession>
<evidence type="ECO:0000256" key="9">
    <source>
        <dbReference type="ARBA" id="ARBA00023136"/>
    </source>
</evidence>
<dbReference type="SUPFAM" id="SSF74653">
    <property type="entry name" value="TolA/TonB C-terminal domain"/>
    <property type="match status" value="1"/>
</dbReference>
<comment type="subcellular location">
    <subcellularLocation>
        <location evidence="1">Cell inner membrane</location>
        <topology evidence="1">Single-pass membrane protein</topology>
        <orientation evidence="1">Periplasmic side</orientation>
    </subcellularLocation>
</comment>
<dbReference type="Gene3D" id="3.30.1150.10">
    <property type="match status" value="1"/>
</dbReference>
<dbReference type="GO" id="GO:0055085">
    <property type="term" value="P:transmembrane transport"/>
    <property type="evidence" value="ECO:0007669"/>
    <property type="project" value="InterPro"/>
</dbReference>
<keyword evidence="8" id="KW-1133">Transmembrane helix</keyword>
<dbReference type="AlphaFoldDB" id="A0A6M4A7P8"/>
<keyword evidence="7" id="KW-0653">Protein transport</keyword>
<name>A0A6M4A7P8_9BURK</name>
<evidence type="ECO:0000256" key="4">
    <source>
        <dbReference type="ARBA" id="ARBA00022475"/>
    </source>
</evidence>
<comment type="similarity">
    <text evidence="2">Belongs to the TonB family.</text>
</comment>
<keyword evidence="4" id="KW-1003">Cell membrane</keyword>
<evidence type="ECO:0000256" key="6">
    <source>
        <dbReference type="ARBA" id="ARBA00022692"/>
    </source>
</evidence>
<evidence type="ECO:0000256" key="1">
    <source>
        <dbReference type="ARBA" id="ARBA00004383"/>
    </source>
</evidence>
<dbReference type="InterPro" id="IPR051045">
    <property type="entry name" value="TonB-dependent_transducer"/>
</dbReference>
<evidence type="ECO:0000256" key="7">
    <source>
        <dbReference type="ARBA" id="ARBA00022927"/>
    </source>
</evidence>
<dbReference type="Proteomes" id="UP000274350">
    <property type="component" value="Chromosome"/>
</dbReference>
<keyword evidence="9" id="KW-0472">Membrane</keyword>
<reference evidence="11 12" key="1">
    <citation type="journal article" date="2019" name="Int. J. Syst. Evol. Microbiol.">
        <title>Undibacterium piscinae sp. nov., isolated from Korean shiner intestine.</title>
        <authorList>
            <person name="Lee S.Y."/>
            <person name="Kang W."/>
            <person name="Kim P.S."/>
            <person name="Kim H.S."/>
            <person name="Sung H."/>
            <person name="Shin N.R."/>
            <person name="Whon T.W."/>
            <person name="Yun J.H."/>
            <person name="Lee J.Y."/>
            <person name="Lee J.Y."/>
            <person name="Jung M.J."/>
            <person name="Jeong Y.S."/>
            <person name="Tak E.J."/>
            <person name="Han J.E."/>
            <person name="Hyun D.W."/>
            <person name="Kang M.S."/>
            <person name="Lee K.E."/>
            <person name="Lee B.H."/>
            <person name="Bae J.W."/>
        </authorList>
    </citation>
    <scope>NUCLEOTIDE SEQUENCE [LARGE SCALE GENOMIC DNA]</scope>
    <source>
        <strain evidence="11 12">S11R28</strain>
    </source>
</reference>
<evidence type="ECO:0000256" key="5">
    <source>
        <dbReference type="ARBA" id="ARBA00022519"/>
    </source>
</evidence>
<dbReference type="GO" id="GO:0098797">
    <property type="term" value="C:plasma membrane protein complex"/>
    <property type="evidence" value="ECO:0007669"/>
    <property type="project" value="TreeGrafter"/>
</dbReference>
<dbReference type="NCBIfam" id="TIGR01352">
    <property type="entry name" value="tonB_Cterm"/>
    <property type="match status" value="1"/>
</dbReference>
<keyword evidence="6" id="KW-0812">Transmembrane</keyword>
<dbReference type="PANTHER" id="PTHR33446:SF2">
    <property type="entry name" value="PROTEIN TONB"/>
    <property type="match status" value="1"/>
</dbReference>
<dbReference type="InterPro" id="IPR006260">
    <property type="entry name" value="TonB/TolA_C"/>
</dbReference>
<proteinExistence type="inferred from homology"/>
<keyword evidence="12" id="KW-1185">Reference proteome</keyword>
<gene>
    <name evidence="11" type="ORF">EJG51_013865</name>
</gene>
<dbReference type="GO" id="GO:0015031">
    <property type="term" value="P:protein transport"/>
    <property type="evidence" value="ECO:0007669"/>
    <property type="project" value="UniProtKB-KW"/>
</dbReference>
<dbReference type="PROSITE" id="PS52015">
    <property type="entry name" value="TONB_CTD"/>
    <property type="match status" value="1"/>
</dbReference>
<keyword evidence="5" id="KW-0997">Cell inner membrane</keyword>
<evidence type="ECO:0000256" key="2">
    <source>
        <dbReference type="ARBA" id="ARBA00006555"/>
    </source>
</evidence>
<keyword evidence="3" id="KW-0813">Transport</keyword>